<accession>A0AAW2X6X1</accession>
<reference evidence="2" key="1">
    <citation type="submission" date="2020-06" db="EMBL/GenBank/DDBJ databases">
        <authorList>
            <person name="Li T."/>
            <person name="Hu X."/>
            <person name="Zhang T."/>
            <person name="Song X."/>
            <person name="Zhang H."/>
            <person name="Dai N."/>
            <person name="Sheng W."/>
            <person name="Hou X."/>
            <person name="Wei L."/>
        </authorList>
    </citation>
    <scope>NUCLEOTIDE SEQUENCE</scope>
    <source>
        <strain evidence="2">KEN1</strain>
        <tissue evidence="2">Leaf</tissue>
    </source>
</reference>
<dbReference type="AlphaFoldDB" id="A0AAW2X6X1"/>
<gene>
    <name evidence="2" type="ORF">Slati_1512300</name>
</gene>
<organism evidence="2">
    <name type="scientific">Sesamum latifolium</name>
    <dbReference type="NCBI Taxonomy" id="2727402"/>
    <lineage>
        <taxon>Eukaryota</taxon>
        <taxon>Viridiplantae</taxon>
        <taxon>Streptophyta</taxon>
        <taxon>Embryophyta</taxon>
        <taxon>Tracheophyta</taxon>
        <taxon>Spermatophyta</taxon>
        <taxon>Magnoliopsida</taxon>
        <taxon>eudicotyledons</taxon>
        <taxon>Gunneridae</taxon>
        <taxon>Pentapetalae</taxon>
        <taxon>asterids</taxon>
        <taxon>lamiids</taxon>
        <taxon>Lamiales</taxon>
        <taxon>Pedaliaceae</taxon>
        <taxon>Sesamum</taxon>
    </lineage>
</organism>
<dbReference type="PANTHER" id="PTHR31973">
    <property type="entry name" value="POLYPROTEIN, PUTATIVE-RELATED"/>
    <property type="match status" value="1"/>
</dbReference>
<dbReference type="InterPro" id="IPR018289">
    <property type="entry name" value="MULE_transposase_dom"/>
</dbReference>
<dbReference type="PANTHER" id="PTHR31973:SF187">
    <property type="entry name" value="MUTATOR TRANSPOSASE MUDRA PROTEIN"/>
    <property type="match status" value="1"/>
</dbReference>
<comment type="caution">
    <text evidence="2">The sequence shown here is derived from an EMBL/GenBank/DDBJ whole genome shotgun (WGS) entry which is preliminary data.</text>
</comment>
<dbReference type="Pfam" id="PF10551">
    <property type="entry name" value="MULE"/>
    <property type="match status" value="1"/>
</dbReference>
<sequence>MESIKGSYAESFGRMRYYVDLVLKKNGGSVVTLQCDVDETEAIHSTPVFKRFFLGLSALRDGFLDRCSPFLGFDGCHLKRSFGGVLLATIGLDGNNRLFPVAFAVVESECKEFWTFFFENLSMLVGGFSIDKPWTFMSSSQPLPRKDSVIHSMHATGSSSQPQPPSYLGAAYLPPSF</sequence>
<dbReference type="EMBL" id="JACGWN010000005">
    <property type="protein sequence ID" value="KAL0449559.1"/>
    <property type="molecule type" value="Genomic_DNA"/>
</dbReference>
<evidence type="ECO:0000259" key="1">
    <source>
        <dbReference type="Pfam" id="PF10551"/>
    </source>
</evidence>
<name>A0AAW2X6X1_9LAMI</name>
<feature type="domain" description="MULE transposase" evidence="1">
    <location>
        <begin position="71"/>
        <end position="136"/>
    </location>
</feature>
<protein>
    <recommendedName>
        <fullName evidence="1">MULE transposase domain-containing protein</fullName>
    </recommendedName>
</protein>
<evidence type="ECO:0000313" key="2">
    <source>
        <dbReference type="EMBL" id="KAL0449559.1"/>
    </source>
</evidence>
<proteinExistence type="predicted"/>
<reference evidence="2" key="2">
    <citation type="journal article" date="2024" name="Plant">
        <title>Genomic evolution and insights into agronomic trait innovations of Sesamum species.</title>
        <authorList>
            <person name="Miao H."/>
            <person name="Wang L."/>
            <person name="Qu L."/>
            <person name="Liu H."/>
            <person name="Sun Y."/>
            <person name="Le M."/>
            <person name="Wang Q."/>
            <person name="Wei S."/>
            <person name="Zheng Y."/>
            <person name="Lin W."/>
            <person name="Duan Y."/>
            <person name="Cao H."/>
            <person name="Xiong S."/>
            <person name="Wang X."/>
            <person name="Wei L."/>
            <person name="Li C."/>
            <person name="Ma Q."/>
            <person name="Ju M."/>
            <person name="Zhao R."/>
            <person name="Li G."/>
            <person name="Mu C."/>
            <person name="Tian Q."/>
            <person name="Mei H."/>
            <person name="Zhang T."/>
            <person name="Gao T."/>
            <person name="Zhang H."/>
        </authorList>
    </citation>
    <scope>NUCLEOTIDE SEQUENCE</scope>
    <source>
        <strain evidence="2">KEN1</strain>
    </source>
</reference>